<dbReference type="OMA" id="TPHEFEN"/>
<dbReference type="RefSeq" id="XP_024581324.1">
    <property type="nucleotide sequence ID" value="XM_024731114.1"/>
</dbReference>
<accession>A0A0N7L6Q8</accession>
<dbReference type="GeneID" id="36396333"/>
<sequence length="318" mass="36221">MPHALGIRRQREDSSSLEIEELDSYTMRQNSYNYFQRHRFGSGPLRTSTFRSSLGCGPPSRKRQRTLAEQLDDLCLEGTNDEGVSSSLEKRRRDWRLAKDQARGGTRFIELEGMNQQEISSIGNSNSDSDGMDITEETTGLKACGDAVNGIELSSILATGVGDRHRTMERMYRHYVTVAANPTSTERNLPQGKEIVIFNPQKQVKTLLPAYLSMTPHDFERLSFVEKRQWSRYMREREQSTVVQKNKILAGEQIEAKPVDPDFESRAPTSEARIRCSYPDKSVEFVEDVEMMENDVSLKCPHAAGALTHTKWFMDNEV</sequence>
<reference evidence="2" key="1">
    <citation type="submission" date="2014-09" db="EMBL/GenBank/DDBJ databases">
        <authorList>
            <person name="Sharma Rahul"/>
            <person name="Thines Marco"/>
        </authorList>
    </citation>
    <scope>NUCLEOTIDE SEQUENCE [LARGE SCALE GENOMIC DNA]</scope>
</reference>
<dbReference type="AlphaFoldDB" id="A0A0N7L6Q8"/>
<evidence type="ECO:0000313" key="1">
    <source>
        <dbReference type="EMBL" id="CEG44955.1"/>
    </source>
</evidence>
<keyword evidence="2" id="KW-1185">Reference proteome</keyword>
<dbReference type="OrthoDB" id="166424at2759"/>
<dbReference type="Proteomes" id="UP000054928">
    <property type="component" value="Unassembled WGS sequence"/>
</dbReference>
<proteinExistence type="predicted"/>
<dbReference type="EMBL" id="CCYD01001336">
    <property type="protein sequence ID" value="CEG44955.1"/>
    <property type="molecule type" value="Genomic_DNA"/>
</dbReference>
<organism evidence="1 2">
    <name type="scientific">Plasmopara halstedii</name>
    <name type="common">Downy mildew of sunflower</name>
    <dbReference type="NCBI Taxonomy" id="4781"/>
    <lineage>
        <taxon>Eukaryota</taxon>
        <taxon>Sar</taxon>
        <taxon>Stramenopiles</taxon>
        <taxon>Oomycota</taxon>
        <taxon>Peronosporomycetes</taxon>
        <taxon>Peronosporales</taxon>
        <taxon>Peronosporaceae</taxon>
        <taxon>Plasmopara</taxon>
    </lineage>
</organism>
<evidence type="ECO:0000313" key="2">
    <source>
        <dbReference type="Proteomes" id="UP000054928"/>
    </source>
</evidence>
<name>A0A0N7L6Q8_PLAHL</name>
<protein>
    <submittedName>
        <fullName evidence="1">Uncharacterized protein</fullName>
    </submittedName>
</protein>